<accession>A0A8D8Q9K6</accession>
<dbReference type="EMBL" id="HBUF01523945">
    <property type="protein sequence ID" value="CAG6749639.1"/>
    <property type="molecule type" value="Transcribed_RNA"/>
</dbReference>
<name>A0A8D8Q9K6_9HEMI</name>
<dbReference type="AlphaFoldDB" id="A0A8D8Q9K6"/>
<protein>
    <submittedName>
        <fullName evidence="2">Uncharacterized protein</fullName>
    </submittedName>
</protein>
<organism evidence="2">
    <name type="scientific">Cacopsylla melanoneura</name>
    <dbReference type="NCBI Taxonomy" id="428564"/>
    <lineage>
        <taxon>Eukaryota</taxon>
        <taxon>Metazoa</taxon>
        <taxon>Ecdysozoa</taxon>
        <taxon>Arthropoda</taxon>
        <taxon>Hexapoda</taxon>
        <taxon>Insecta</taxon>
        <taxon>Pterygota</taxon>
        <taxon>Neoptera</taxon>
        <taxon>Paraneoptera</taxon>
        <taxon>Hemiptera</taxon>
        <taxon>Sternorrhyncha</taxon>
        <taxon>Psylloidea</taxon>
        <taxon>Psyllidae</taxon>
        <taxon>Psyllinae</taxon>
        <taxon>Cacopsylla</taxon>
    </lineage>
</organism>
<dbReference type="EMBL" id="HBUF01066140">
    <property type="protein sequence ID" value="CAG6627691.1"/>
    <property type="molecule type" value="Transcribed_RNA"/>
</dbReference>
<proteinExistence type="predicted"/>
<dbReference type="EMBL" id="HBUF01402821">
    <property type="protein sequence ID" value="CAG6737310.1"/>
    <property type="molecule type" value="Transcribed_RNA"/>
</dbReference>
<sequence length="112" mass="13126">MYWDKGAFLVRNSMIKLTKTEVSSFVLAKNVPAKKLSWYPQHCFLLFTVTFLLQLKIFRFMFKGLIVLHVEHLTWSERQPCSLRNRRSSSDRGPLHNMSMSDSLGQQPVHEL</sequence>
<evidence type="ECO:0000313" key="2">
    <source>
        <dbReference type="EMBL" id="CAG6627691.1"/>
    </source>
</evidence>
<reference evidence="2" key="1">
    <citation type="submission" date="2021-05" db="EMBL/GenBank/DDBJ databases">
        <authorList>
            <person name="Alioto T."/>
            <person name="Alioto T."/>
            <person name="Gomez Garrido J."/>
        </authorList>
    </citation>
    <scope>NUCLEOTIDE SEQUENCE</scope>
</reference>
<evidence type="ECO:0000256" key="1">
    <source>
        <dbReference type="SAM" id="MobiDB-lite"/>
    </source>
</evidence>
<feature type="region of interest" description="Disordered" evidence="1">
    <location>
        <begin position="82"/>
        <end position="112"/>
    </location>
</feature>